<name>A0AB34KJE5_9PEZI</name>
<feature type="transmembrane region" description="Helical" evidence="7">
    <location>
        <begin position="36"/>
        <end position="57"/>
    </location>
</feature>
<comment type="similarity">
    <text evidence="2">Belongs to the major facilitator superfamily.</text>
</comment>
<dbReference type="AlphaFoldDB" id="A0AB34KJE5"/>
<feature type="domain" description="Major facilitator superfamily (MFS) profile" evidence="8">
    <location>
        <begin position="1"/>
        <end position="267"/>
    </location>
</feature>
<keyword evidence="10" id="KW-1185">Reference proteome</keyword>
<feature type="transmembrane region" description="Helical" evidence="7">
    <location>
        <begin position="240"/>
        <end position="260"/>
    </location>
</feature>
<dbReference type="GO" id="GO:0016020">
    <property type="term" value="C:membrane"/>
    <property type="evidence" value="ECO:0007669"/>
    <property type="project" value="TreeGrafter"/>
</dbReference>
<feature type="transmembrane region" description="Helical" evidence="7">
    <location>
        <begin position="147"/>
        <end position="170"/>
    </location>
</feature>
<dbReference type="GO" id="GO:0022857">
    <property type="term" value="F:transmembrane transporter activity"/>
    <property type="evidence" value="ECO:0007669"/>
    <property type="project" value="InterPro"/>
</dbReference>
<evidence type="ECO:0000256" key="7">
    <source>
        <dbReference type="SAM" id="Phobius"/>
    </source>
</evidence>
<dbReference type="PROSITE" id="PS51257">
    <property type="entry name" value="PROKAR_LIPOPROTEIN"/>
    <property type="match status" value="1"/>
</dbReference>
<evidence type="ECO:0000256" key="3">
    <source>
        <dbReference type="ARBA" id="ARBA00022448"/>
    </source>
</evidence>
<sequence>MRHANVVQGILHGSFAGGCIFGPLVSAAVLESYAWATFYEILSMLAFLELLAQCWAFRNDTRAQAQSEVDADEAVELRNLLTQRSVWVMSIFYFFYQCVEASYTDWIVVFLSRRSSAGPAKSAFASSIFWTGMALGRYSLGLLTDRLGVRIAVVMYCVATIIFQLCLTLARQLGPTLALVGACGFFLAPLFPSGIVLLAPNFSSQQRGIIVAFLIAMGQIGAAVAPLAIGVLATTLGIEYLIQVTLVFSVLMLGTWFAILHKVGSTT</sequence>
<evidence type="ECO:0000313" key="9">
    <source>
        <dbReference type="EMBL" id="KAL1584176.1"/>
    </source>
</evidence>
<keyword evidence="5 7" id="KW-1133">Transmembrane helix</keyword>
<proteinExistence type="inferred from homology"/>
<dbReference type="Pfam" id="PF07690">
    <property type="entry name" value="MFS_1"/>
    <property type="match status" value="1"/>
</dbReference>
<dbReference type="PROSITE" id="PS50850">
    <property type="entry name" value="MFS"/>
    <property type="match status" value="1"/>
</dbReference>
<dbReference type="RefSeq" id="XP_069227282.1">
    <property type="nucleotide sequence ID" value="XM_069375913.1"/>
</dbReference>
<feature type="transmembrane region" description="Helical" evidence="7">
    <location>
        <begin position="86"/>
        <end position="103"/>
    </location>
</feature>
<dbReference type="InterPro" id="IPR036259">
    <property type="entry name" value="MFS_trans_sf"/>
</dbReference>
<evidence type="ECO:0000259" key="8">
    <source>
        <dbReference type="PROSITE" id="PS50850"/>
    </source>
</evidence>
<evidence type="ECO:0000256" key="6">
    <source>
        <dbReference type="ARBA" id="ARBA00023136"/>
    </source>
</evidence>
<dbReference type="GeneID" id="96008751"/>
<evidence type="ECO:0000256" key="4">
    <source>
        <dbReference type="ARBA" id="ARBA00022692"/>
    </source>
</evidence>
<dbReference type="InterPro" id="IPR051788">
    <property type="entry name" value="MFS_Transporter"/>
</dbReference>
<accession>A0AB34KJE5</accession>
<reference evidence="9 10" key="1">
    <citation type="journal article" date="2020" name="Microbiol. Resour. Announc.">
        <title>Draft Genome Sequence of a Cladosporium Species Isolated from the Mesophotic Ascidian Didemnum maculosum.</title>
        <authorList>
            <person name="Gioti A."/>
            <person name="Siaperas R."/>
            <person name="Nikolaivits E."/>
            <person name="Le Goff G."/>
            <person name="Ouazzani J."/>
            <person name="Kotoulas G."/>
            <person name="Topakas E."/>
        </authorList>
    </citation>
    <scope>NUCLEOTIDE SEQUENCE [LARGE SCALE GENOMIC DNA]</scope>
    <source>
        <strain evidence="9 10">TM138-S3</strain>
    </source>
</reference>
<dbReference type="Gene3D" id="1.20.1250.20">
    <property type="entry name" value="MFS general substrate transporter like domains"/>
    <property type="match status" value="1"/>
</dbReference>
<comment type="subcellular location">
    <subcellularLocation>
        <location evidence="1">Endomembrane system</location>
        <topology evidence="1">Multi-pass membrane protein</topology>
    </subcellularLocation>
</comment>
<dbReference type="EMBL" id="JAAQHG020000028">
    <property type="protein sequence ID" value="KAL1584176.1"/>
    <property type="molecule type" value="Genomic_DNA"/>
</dbReference>
<evidence type="ECO:0000256" key="1">
    <source>
        <dbReference type="ARBA" id="ARBA00004127"/>
    </source>
</evidence>
<dbReference type="SUPFAM" id="SSF103473">
    <property type="entry name" value="MFS general substrate transporter"/>
    <property type="match status" value="1"/>
</dbReference>
<keyword evidence="3" id="KW-0813">Transport</keyword>
<gene>
    <name evidence="9" type="ORF">WHR41_07308</name>
</gene>
<dbReference type="InterPro" id="IPR020846">
    <property type="entry name" value="MFS_dom"/>
</dbReference>
<feature type="transmembrane region" description="Helical" evidence="7">
    <location>
        <begin position="210"/>
        <end position="234"/>
    </location>
</feature>
<dbReference type="InterPro" id="IPR011701">
    <property type="entry name" value="MFS"/>
</dbReference>
<keyword evidence="4 7" id="KW-0812">Transmembrane</keyword>
<evidence type="ECO:0000256" key="2">
    <source>
        <dbReference type="ARBA" id="ARBA00008335"/>
    </source>
</evidence>
<comment type="caution">
    <text evidence="9">The sequence shown here is derived from an EMBL/GenBank/DDBJ whole genome shotgun (WGS) entry which is preliminary data.</text>
</comment>
<evidence type="ECO:0000256" key="5">
    <source>
        <dbReference type="ARBA" id="ARBA00022989"/>
    </source>
</evidence>
<feature type="transmembrane region" description="Helical" evidence="7">
    <location>
        <begin position="176"/>
        <end position="198"/>
    </location>
</feature>
<dbReference type="GO" id="GO:0012505">
    <property type="term" value="C:endomembrane system"/>
    <property type="evidence" value="ECO:0007669"/>
    <property type="project" value="UniProtKB-SubCell"/>
</dbReference>
<evidence type="ECO:0000313" key="10">
    <source>
        <dbReference type="Proteomes" id="UP000803884"/>
    </source>
</evidence>
<feature type="transmembrane region" description="Helical" evidence="7">
    <location>
        <begin position="9"/>
        <end position="30"/>
    </location>
</feature>
<protein>
    <recommendedName>
        <fullName evidence="8">Major facilitator superfamily (MFS) profile domain-containing protein</fullName>
    </recommendedName>
</protein>
<dbReference type="Proteomes" id="UP000803884">
    <property type="component" value="Unassembled WGS sequence"/>
</dbReference>
<keyword evidence="6 7" id="KW-0472">Membrane</keyword>
<dbReference type="PANTHER" id="PTHR23514:SF3">
    <property type="entry name" value="BYPASS OF STOP CODON PROTEIN 6"/>
    <property type="match status" value="1"/>
</dbReference>
<organism evidence="9 10">
    <name type="scientific">Cladosporium halotolerans</name>
    <dbReference type="NCBI Taxonomy" id="1052096"/>
    <lineage>
        <taxon>Eukaryota</taxon>
        <taxon>Fungi</taxon>
        <taxon>Dikarya</taxon>
        <taxon>Ascomycota</taxon>
        <taxon>Pezizomycotina</taxon>
        <taxon>Dothideomycetes</taxon>
        <taxon>Dothideomycetidae</taxon>
        <taxon>Cladosporiales</taxon>
        <taxon>Cladosporiaceae</taxon>
        <taxon>Cladosporium</taxon>
    </lineage>
</organism>
<dbReference type="PANTHER" id="PTHR23514">
    <property type="entry name" value="BYPASS OF STOP CODON PROTEIN 6"/>
    <property type="match status" value="1"/>
</dbReference>